<dbReference type="RefSeq" id="WP_003369843.1">
    <property type="nucleotide sequence ID" value="NZ_JACBBA010000001.1"/>
</dbReference>
<name>A0A6B4JJZ2_CLOBO</name>
<evidence type="ECO:0000313" key="1">
    <source>
        <dbReference type="EMBL" id="NFV25055.1"/>
    </source>
</evidence>
<dbReference type="Proteomes" id="UP000486903">
    <property type="component" value="Unassembled WGS sequence"/>
</dbReference>
<gene>
    <name evidence="1" type="ORF">FDG31_02555</name>
</gene>
<proteinExistence type="predicted"/>
<protein>
    <submittedName>
        <fullName evidence="1">Uncharacterized protein</fullName>
    </submittedName>
</protein>
<accession>A0A6B4JJZ2</accession>
<dbReference type="AlphaFoldDB" id="A0A6B4JJZ2"/>
<comment type="caution">
    <text evidence="1">The sequence shown here is derived from an EMBL/GenBank/DDBJ whole genome shotgun (WGS) entry which is preliminary data.</text>
</comment>
<reference evidence="1 2" key="1">
    <citation type="submission" date="2019-04" db="EMBL/GenBank/DDBJ databases">
        <title>Genome sequencing of Clostridium botulinum Groups I-IV and Clostridium butyricum.</title>
        <authorList>
            <person name="Brunt J."/>
            <person name="Van Vliet A.H.M."/>
            <person name="Stringer S.C."/>
            <person name="Carter A.T."/>
            <person name="Peck M.W."/>
        </authorList>
    </citation>
    <scope>NUCLEOTIDE SEQUENCE [LARGE SCALE GENOMIC DNA]</scope>
    <source>
        <strain evidence="1 2">BL81</strain>
    </source>
</reference>
<evidence type="ECO:0000313" key="2">
    <source>
        <dbReference type="Proteomes" id="UP000486903"/>
    </source>
</evidence>
<organism evidence="1 2">
    <name type="scientific">Clostridium botulinum</name>
    <dbReference type="NCBI Taxonomy" id="1491"/>
    <lineage>
        <taxon>Bacteria</taxon>
        <taxon>Bacillati</taxon>
        <taxon>Bacillota</taxon>
        <taxon>Clostridia</taxon>
        <taxon>Eubacteriales</taxon>
        <taxon>Clostridiaceae</taxon>
        <taxon>Clostridium</taxon>
    </lineage>
</organism>
<sequence>MEIRLVRTSIEPIIKFYDGISLVEYRKLNERWSEILLNVQKEIWKYINDDNLCFKDELGLFPNRNKLSGNYYIDSVSYVKHVGPVGFKIIISARLTEKLGNSEEDYLGLEVTLFVKSEKDDFEVWGIDSSCI</sequence>
<dbReference type="EMBL" id="SXFB01000001">
    <property type="protein sequence ID" value="NFV25055.1"/>
    <property type="molecule type" value="Genomic_DNA"/>
</dbReference>